<evidence type="ECO:0000256" key="1">
    <source>
        <dbReference type="SAM" id="Coils"/>
    </source>
</evidence>
<sequence length="59" mass="7006">MSSELELLKQRVAKLEAENTKLKQIIEEIANLRIENTKLKQIIKQNRTTNNAQFPRHYQ</sequence>
<reference evidence="2 3" key="1">
    <citation type="submission" date="2018-06" db="EMBL/GenBank/DDBJ databases">
        <title>Comparative genomics reveals the genomic features of Rhizophagus irregularis, R. cerebriforme, R. diaphanum and Gigaspora rosea, and their symbiotic lifestyle signature.</title>
        <authorList>
            <person name="Morin E."/>
            <person name="San Clemente H."/>
            <person name="Chen E.C.H."/>
            <person name="De La Providencia I."/>
            <person name="Hainaut M."/>
            <person name="Kuo A."/>
            <person name="Kohler A."/>
            <person name="Murat C."/>
            <person name="Tang N."/>
            <person name="Roy S."/>
            <person name="Loubradou J."/>
            <person name="Henrissat B."/>
            <person name="Grigoriev I.V."/>
            <person name="Corradi N."/>
            <person name="Roux C."/>
            <person name="Martin F.M."/>
        </authorList>
    </citation>
    <scope>NUCLEOTIDE SEQUENCE [LARGE SCALE GENOMIC DNA]</scope>
    <source>
        <strain evidence="2 3">DAOM 194757</strain>
    </source>
</reference>
<keyword evidence="3" id="KW-1185">Reference proteome</keyword>
<accession>A0A397TZM1</accession>
<protein>
    <submittedName>
        <fullName evidence="2">Uncharacterized protein</fullName>
    </submittedName>
</protein>
<dbReference type="OrthoDB" id="2439723at2759"/>
<proteinExistence type="predicted"/>
<name>A0A397TZM1_9GLOM</name>
<gene>
    <name evidence="2" type="ORF">C2G38_2129620</name>
</gene>
<organism evidence="2 3">
    <name type="scientific">Gigaspora rosea</name>
    <dbReference type="NCBI Taxonomy" id="44941"/>
    <lineage>
        <taxon>Eukaryota</taxon>
        <taxon>Fungi</taxon>
        <taxon>Fungi incertae sedis</taxon>
        <taxon>Mucoromycota</taxon>
        <taxon>Glomeromycotina</taxon>
        <taxon>Glomeromycetes</taxon>
        <taxon>Diversisporales</taxon>
        <taxon>Gigasporaceae</taxon>
        <taxon>Gigaspora</taxon>
    </lineage>
</organism>
<evidence type="ECO:0000313" key="2">
    <source>
        <dbReference type="EMBL" id="RIB00593.1"/>
    </source>
</evidence>
<keyword evidence="1" id="KW-0175">Coiled coil</keyword>
<feature type="coiled-coil region" evidence="1">
    <location>
        <begin position="5"/>
        <end position="42"/>
    </location>
</feature>
<dbReference type="AlphaFoldDB" id="A0A397TZM1"/>
<dbReference type="Proteomes" id="UP000266673">
    <property type="component" value="Unassembled WGS sequence"/>
</dbReference>
<evidence type="ECO:0000313" key="3">
    <source>
        <dbReference type="Proteomes" id="UP000266673"/>
    </source>
</evidence>
<dbReference type="EMBL" id="QKWP01003918">
    <property type="protein sequence ID" value="RIB00593.1"/>
    <property type="molecule type" value="Genomic_DNA"/>
</dbReference>
<comment type="caution">
    <text evidence="2">The sequence shown here is derived from an EMBL/GenBank/DDBJ whole genome shotgun (WGS) entry which is preliminary data.</text>
</comment>